<evidence type="ECO:0000256" key="2">
    <source>
        <dbReference type="ARBA" id="ARBA00004123"/>
    </source>
</evidence>
<evidence type="ECO:0000256" key="6">
    <source>
        <dbReference type="ARBA" id="ARBA00022801"/>
    </source>
</evidence>
<dbReference type="Proteomes" id="UP001515500">
    <property type="component" value="Chromosome 11"/>
</dbReference>
<comment type="subcellular location">
    <subcellularLocation>
        <location evidence="2">Nucleus</location>
    </subcellularLocation>
</comment>
<evidence type="ECO:0000259" key="8">
    <source>
        <dbReference type="Pfam" id="PF13359"/>
    </source>
</evidence>
<keyword evidence="7" id="KW-0539">Nucleus</keyword>
<feature type="domain" description="DDE Tnp4" evidence="8">
    <location>
        <begin position="108"/>
        <end position="267"/>
    </location>
</feature>
<keyword evidence="6" id="KW-0378">Hydrolase</keyword>
<dbReference type="RefSeq" id="XP_039134950.1">
    <property type="nucleotide sequence ID" value="XM_039279016.1"/>
</dbReference>
<comment type="similarity">
    <text evidence="3">Belongs to the HARBI1 family.</text>
</comment>
<dbReference type="InterPro" id="IPR045249">
    <property type="entry name" value="HARBI1-like"/>
</dbReference>
<evidence type="ECO:0000256" key="4">
    <source>
        <dbReference type="ARBA" id="ARBA00022722"/>
    </source>
</evidence>
<dbReference type="AlphaFoldDB" id="A0AB40C5A5"/>
<sequence length="319" mass="36870">MVRMDKFRFFNLCTILRAKGYVRDALHMTVEEQLLMFLHTIGHNQRNRVIAHNFLRSSETVSRYFHHVLFAIGELQHDYIWPPSMQTYPYIEARRTLYPYFKDCIGALDGTHIHASVPANEVAAFRGRKSYPTQNVLAAVDFDLRFTYVLAGWEGSAHDALVLRDALERPNGLRVPEGKYYLVDAGYATRPGFIPPYRGVRYHLKDFGSRTPQNAKELFNLRHSSARTSVERAFGSLKGRFKILSSRPFFPFKTQAELVLACCVLHNYIISGGEDEFIPSEEDWIPQRNSQGTAREQREEAQEWAARRDEIASEMWSNN</sequence>
<evidence type="ECO:0000256" key="7">
    <source>
        <dbReference type="ARBA" id="ARBA00023242"/>
    </source>
</evidence>
<gene>
    <name evidence="11" type="primary">LOC120272252</name>
</gene>
<dbReference type="GO" id="GO:0005634">
    <property type="term" value="C:nucleus"/>
    <property type="evidence" value="ECO:0007669"/>
    <property type="project" value="UniProtKB-SubCell"/>
</dbReference>
<dbReference type="Pfam" id="PF13359">
    <property type="entry name" value="DDE_Tnp_4"/>
    <property type="match status" value="1"/>
</dbReference>
<keyword evidence="10" id="KW-1185">Reference proteome</keyword>
<keyword evidence="4" id="KW-0540">Nuclease</keyword>
<name>A0AB40C5A5_DIOCR</name>
<dbReference type="InterPro" id="IPR027806">
    <property type="entry name" value="HARBI1_dom"/>
</dbReference>
<evidence type="ECO:0000256" key="5">
    <source>
        <dbReference type="ARBA" id="ARBA00022723"/>
    </source>
</evidence>
<organism evidence="10 11">
    <name type="scientific">Dioscorea cayennensis subsp. rotundata</name>
    <name type="common">White Guinea yam</name>
    <name type="synonym">Dioscorea rotundata</name>
    <dbReference type="NCBI Taxonomy" id="55577"/>
    <lineage>
        <taxon>Eukaryota</taxon>
        <taxon>Viridiplantae</taxon>
        <taxon>Streptophyta</taxon>
        <taxon>Embryophyta</taxon>
        <taxon>Tracheophyta</taxon>
        <taxon>Spermatophyta</taxon>
        <taxon>Magnoliopsida</taxon>
        <taxon>Liliopsida</taxon>
        <taxon>Dioscoreales</taxon>
        <taxon>Dioscoreaceae</taxon>
        <taxon>Dioscorea</taxon>
    </lineage>
</organism>
<comment type="cofactor">
    <cofactor evidence="1">
        <name>a divalent metal cation</name>
        <dbReference type="ChEBI" id="CHEBI:60240"/>
    </cofactor>
</comment>
<evidence type="ECO:0000313" key="10">
    <source>
        <dbReference type="Proteomes" id="UP001515500"/>
    </source>
</evidence>
<dbReference type="PANTHER" id="PTHR22930">
    <property type="match status" value="1"/>
</dbReference>
<dbReference type="GeneID" id="120272252"/>
<evidence type="ECO:0000313" key="11">
    <source>
        <dbReference type="RefSeq" id="XP_039134950.1"/>
    </source>
</evidence>
<keyword evidence="5" id="KW-0479">Metal-binding</keyword>
<dbReference type="GO" id="GO:0004518">
    <property type="term" value="F:nuclease activity"/>
    <property type="evidence" value="ECO:0007669"/>
    <property type="project" value="UniProtKB-KW"/>
</dbReference>
<reference evidence="11" key="1">
    <citation type="submission" date="2025-08" db="UniProtKB">
        <authorList>
            <consortium name="RefSeq"/>
        </authorList>
    </citation>
    <scope>IDENTIFICATION</scope>
</reference>
<dbReference type="InterPro" id="IPR058353">
    <property type="entry name" value="DUF8040"/>
</dbReference>
<evidence type="ECO:0000256" key="3">
    <source>
        <dbReference type="ARBA" id="ARBA00006958"/>
    </source>
</evidence>
<dbReference type="GO" id="GO:0016787">
    <property type="term" value="F:hydrolase activity"/>
    <property type="evidence" value="ECO:0007669"/>
    <property type="project" value="UniProtKB-KW"/>
</dbReference>
<dbReference type="Pfam" id="PF26138">
    <property type="entry name" value="DUF8040"/>
    <property type="match status" value="1"/>
</dbReference>
<evidence type="ECO:0000256" key="1">
    <source>
        <dbReference type="ARBA" id="ARBA00001968"/>
    </source>
</evidence>
<protein>
    <submittedName>
        <fullName evidence="11">Protein ALP1-like</fullName>
    </submittedName>
</protein>
<evidence type="ECO:0000259" key="9">
    <source>
        <dbReference type="Pfam" id="PF26138"/>
    </source>
</evidence>
<dbReference type="GO" id="GO:0046872">
    <property type="term" value="F:metal ion binding"/>
    <property type="evidence" value="ECO:0007669"/>
    <property type="project" value="UniProtKB-KW"/>
</dbReference>
<feature type="domain" description="DUF8040" evidence="9">
    <location>
        <begin position="1"/>
        <end position="72"/>
    </location>
</feature>
<accession>A0AB40C5A5</accession>
<dbReference type="PANTHER" id="PTHR22930:SF259">
    <property type="entry name" value="OS08G0106900 PROTEIN"/>
    <property type="match status" value="1"/>
</dbReference>
<proteinExistence type="inferred from homology"/>